<sequence>MNEGEQLATHLVTGAAGFLGRQLVLELLHRHARDRVVALVRDGEDELRGWLDARRADLARLEVIRGEVTAEQCGVAADQVSVLSGERVHMYHTAARYDLARADAAQDEKVNVEGTRRALELAKTIAAASFAHVSTVMVAGRYQGIWTEEHYEEAPGWPTSYASSKHRAELLVRDSSVPVRGIYRLGVLVGDASTGSHFKEDGVYGFFEAIRSVDRSVPRGLPLPTIGWGPIPLCPVDHAARAVVALAANADRGLAVHHVFEDDVLRADEIMRLVLEAAGRERILDLAWVGHAVQDFNERAEHDTVLTQLRDDILAILRDAGIPQHLLAELHQPTQFSNDITSAHLRELGIESTMFTSYVSRIWYGWLAHRMRDACARRRAFFSGKHVVMTGGSSGIGAEMLRRMLDSGVASVVVLGRHAERVASVVAPHPERERVEHLPCDLLDPEDVTSAVDQLLSDDRPIDVLVLSAGLSIDRRLLDMTDDLNELARMTQVNFLAPTHLIRGLVPLMEGRPDARVVTISTISTQLDVPGFSVYAATKAALDRVFSVLPAELAGKGISFVTVRLPLVKTPMTDVHVRLRDVPMLSVGRASEIVLAALETGDARAGTWLGSMFEVLQNLHPELARALSSIGWRAYLRTPYFARLVDAQLRRNDA</sequence>
<keyword evidence="5" id="KW-1185">Reference proteome</keyword>
<dbReference type="Gene3D" id="3.40.50.720">
    <property type="entry name" value="NAD(P)-binding Rossmann-like Domain"/>
    <property type="match status" value="2"/>
</dbReference>
<evidence type="ECO:0000256" key="2">
    <source>
        <dbReference type="ARBA" id="ARBA00023002"/>
    </source>
</evidence>
<accession>A0A6P0HMN5</accession>
<dbReference type="Proteomes" id="UP000468687">
    <property type="component" value="Unassembled WGS sequence"/>
</dbReference>
<organism evidence="4 5">
    <name type="scientific">Nocardioides zeae</name>
    <dbReference type="NCBI Taxonomy" id="1457234"/>
    <lineage>
        <taxon>Bacteria</taxon>
        <taxon>Bacillati</taxon>
        <taxon>Actinomycetota</taxon>
        <taxon>Actinomycetes</taxon>
        <taxon>Propionibacteriales</taxon>
        <taxon>Nocardioidaceae</taxon>
        <taxon>Nocardioides</taxon>
    </lineage>
</organism>
<evidence type="ECO:0000313" key="5">
    <source>
        <dbReference type="Proteomes" id="UP000468687"/>
    </source>
</evidence>
<dbReference type="GO" id="GO:0016020">
    <property type="term" value="C:membrane"/>
    <property type="evidence" value="ECO:0007669"/>
    <property type="project" value="TreeGrafter"/>
</dbReference>
<dbReference type="Pfam" id="PF07993">
    <property type="entry name" value="NAD_binding_4"/>
    <property type="match status" value="1"/>
</dbReference>
<comment type="similarity">
    <text evidence="1">Belongs to the short-chain dehydrogenases/reductases (SDR) family.</text>
</comment>
<feature type="domain" description="Ketoreductase" evidence="3">
    <location>
        <begin position="385"/>
        <end position="566"/>
    </location>
</feature>
<dbReference type="InterPro" id="IPR036291">
    <property type="entry name" value="NAD(P)-bd_dom_sf"/>
</dbReference>
<keyword evidence="2" id="KW-0560">Oxidoreductase</keyword>
<protein>
    <submittedName>
        <fullName evidence="4">SDR family NAD(P)-dependent oxidoreductase</fullName>
    </submittedName>
</protein>
<dbReference type="SMART" id="SM00822">
    <property type="entry name" value="PKS_KR"/>
    <property type="match status" value="1"/>
</dbReference>
<comment type="caution">
    <text evidence="4">The sequence shown here is derived from an EMBL/GenBank/DDBJ whole genome shotgun (WGS) entry which is preliminary data.</text>
</comment>
<dbReference type="EMBL" id="JAAGXA010000010">
    <property type="protein sequence ID" value="NEN79550.1"/>
    <property type="molecule type" value="Genomic_DNA"/>
</dbReference>
<dbReference type="RefSeq" id="WP_163773098.1">
    <property type="nucleotide sequence ID" value="NZ_JAAGXA010000010.1"/>
</dbReference>
<dbReference type="CDD" id="cd05233">
    <property type="entry name" value="SDR_c"/>
    <property type="match status" value="1"/>
</dbReference>
<dbReference type="InterPro" id="IPR002347">
    <property type="entry name" value="SDR_fam"/>
</dbReference>
<dbReference type="SUPFAM" id="SSF51735">
    <property type="entry name" value="NAD(P)-binding Rossmann-fold domains"/>
    <property type="match status" value="2"/>
</dbReference>
<evidence type="ECO:0000259" key="3">
    <source>
        <dbReference type="SMART" id="SM00822"/>
    </source>
</evidence>
<dbReference type="InterPro" id="IPR013120">
    <property type="entry name" value="FAR_NAD-bd"/>
</dbReference>
<evidence type="ECO:0000313" key="4">
    <source>
        <dbReference type="EMBL" id="NEN79550.1"/>
    </source>
</evidence>
<dbReference type="PANTHER" id="PTHR44196">
    <property type="entry name" value="DEHYDROGENASE/REDUCTASE SDR FAMILY MEMBER 7B"/>
    <property type="match status" value="1"/>
</dbReference>
<dbReference type="PRINTS" id="PR00081">
    <property type="entry name" value="GDHRDH"/>
</dbReference>
<proteinExistence type="inferred from homology"/>
<dbReference type="Pfam" id="PF00106">
    <property type="entry name" value="adh_short"/>
    <property type="match status" value="1"/>
</dbReference>
<dbReference type="GO" id="GO:0016491">
    <property type="term" value="F:oxidoreductase activity"/>
    <property type="evidence" value="ECO:0007669"/>
    <property type="project" value="UniProtKB-KW"/>
</dbReference>
<evidence type="ECO:0000256" key="1">
    <source>
        <dbReference type="ARBA" id="ARBA00006484"/>
    </source>
</evidence>
<name>A0A6P0HMN5_9ACTN</name>
<dbReference type="PANTHER" id="PTHR44196:SF1">
    <property type="entry name" value="DEHYDROGENASE_REDUCTASE SDR FAMILY MEMBER 7B"/>
    <property type="match status" value="1"/>
</dbReference>
<dbReference type="InterPro" id="IPR057326">
    <property type="entry name" value="KR_dom"/>
</dbReference>
<reference evidence="4 5" key="1">
    <citation type="journal article" date="2014" name="Int. J. Syst. Evol. Microbiol.">
        <title>Nocardioides zeae sp. nov., isolated from the stem of Zea mays.</title>
        <authorList>
            <person name="Glaeser S.P."/>
            <person name="McInroy J.A."/>
            <person name="Busse H.J."/>
            <person name="Kampfer P."/>
        </authorList>
    </citation>
    <scope>NUCLEOTIDE SEQUENCE [LARGE SCALE GENOMIC DNA]</scope>
    <source>
        <strain evidence="4 5">JCM 30728</strain>
    </source>
</reference>
<dbReference type="AlphaFoldDB" id="A0A6P0HMN5"/>
<gene>
    <name evidence="4" type="ORF">G3T38_14820</name>
</gene>